<reference evidence="11" key="1">
    <citation type="submission" date="2012-10" db="EMBL/GenBank/DDBJ databases">
        <authorList>
            <person name="Sandrine L."/>
        </authorList>
    </citation>
    <scope>NUCLEOTIDE SEQUENCE</scope>
</reference>
<dbReference type="GO" id="GO:0009279">
    <property type="term" value="C:cell outer membrane"/>
    <property type="evidence" value="ECO:0007669"/>
    <property type="project" value="UniProtKB-SubCell"/>
</dbReference>
<keyword evidence="8" id="KW-0998">Cell outer membrane</keyword>
<feature type="domain" description="TonB-dependent receptor-like beta-barrel" evidence="9">
    <location>
        <begin position="391"/>
        <end position="808"/>
    </location>
</feature>
<keyword evidence="3" id="KW-0812">Transmembrane</keyword>
<evidence type="ECO:0000256" key="7">
    <source>
        <dbReference type="ARBA" id="ARBA00023170"/>
    </source>
</evidence>
<evidence type="ECO:0000256" key="6">
    <source>
        <dbReference type="ARBA" id="ARBA00023136"/>
    </source>
</evidence>
<dbReference type="InterPro" id="IPR037066">
    <property type="entry name" value="Plug_dom_sf"/>
</dbReference>
<evidence type="ECO:0000256" key="3">
    <source>
        <dbReference type="ARBA" id="ARBA00022692"/>
    </source>
</evidence>
<dbReference type="NCBIfam" id="TIGR04056">
    <property type="entry name" value="OMP_RagA_SusC"/>
    <property type="match status" value="1"/>
</dbReference>
<dbReference type="PANTHER" id="PTHR30069">
    <property type="entry name" value="TONB-DEPENDENT OUTER MEMBRANE RECEPTOR"/>
    <property type="match status" value="1"/>
</dbReference>
<dbReference type="FunFam" id="2.170.130.10:FF:000003">
    <property type="entry name" value="SusC/RagA family TonB-linked outer membrane protein"/>
    <property type="match status" value="1"/>
</dbReference>
<dbReference type="Gene3D" id="2.170.130.10">
    <property type="entry name" value="TonB-dependent receptor, plug domain"/>
    <property type="match status" value="1"/>
</dbReference>
<evidence type="ECO:0000256" key="5">
    <source>
        <dbReference type="ARBA" id="ARBA00023077"/>
    </source>
</evidence>
<dbReference type="EMBL" id="HF548302">
    <property type="protein sequence ID" value="CCO21433.1"/>
    <property type="molecule type" value="Genomic_DNA"/>
</dbReference>
<evidence type="ECO:0000256" key="8">
    <source>
        <dbReference type="ARBA" id="ARBA00023237"/>
    </source>
</evidence>
<keyword evidence="2" id="KW-0813">Transport</keyword>
<evidence type="ECO:0000256" key="2">
    <source>
        <dbReference type="ARBA" id="ARBA00022448"/>
    </source>
</evidence>
<keyword evidence="4" id="KW-0732">Signal</keyword>
<reference evidence="11" key="2">
    <citation type="journal article" date="2013" name="Biotechnol. Biofuels">
        <title>Mining for hemicellulases in the fungus-growing termite Pseudacanthotermes militaris using functional metagenomics.</title>
        <authorList>
            <person name="Bastien G."/>
            <person name="Arnal G."/>
            <person name="Bozonnet S."/>
            <person name="Laguerre S."/>
            <person name="Ferreira F."/>
            <person name="Faure R."/>
            <person name="Henrissat B."/>
            <person name="Lefevre F."/>
            <person name="Robe P."/>
            <person name="Bouchez O."/>
            <person name="Noirot C."/>
            <person name="Dumon C."/>
            <person name="O'Donohue M."/>
        </authorList>
    </citation>
    <scope>NUCLEOTIDE SEQUENCE</scope>
</reference>
<evidence type="ECO:0000259" key="9">
    <source>
        <dbReference type="Pfam" id="PF00593"/>
    </source>
</evidence>
<evidence type="ECO:0000259" key="10">
    <source>
        <dbReference type="Pfam" id="PF07715"/>
    </source>
</evidence>
<dbReference type="PANTHER" id="PTHR30069:SF29">
    <property type="entry name" value="HEMOGLOBIN AND HEMOGLOBIN-HAPTOGLOBIN-BINDING PROTEIN 1-RELATED"/>
    <property type="match status" value="1"/>
</dbReference>
<dbReference type="SUPFAM" id="SSF49464">
    <property type="entry name" value="Carboxypeptidase regulatory domain-like"/>
    <property type="match status" value="1"/>
</dbReference>
<organism evidence="11">
    <name type="scientific">termite gut metagenome</name>
    <dbReference type="NCBI Taxonomy" id="433724"/>
    <lineage>
        <taxon>unclassified sequences</taxon>
        <taxon>metagenomes</taxon>
        <taxon>organismal metagenomes</taxon>
    </lineage>
</organism>
<proteinExistence type="predicted"/>
<dbReference type="InterPro" id="IPR000531">
    <property type="entry name" value="Beta-barrel_TonB"/>
</dbReference>
<dbReference type="Gene3D" id="2.40.170.20">
    <property type="entry name" value="TonB-dependent receptor, beta-barrel domain"/>
    <property type="match status" value="1"/>
</dbReference>
<protein>
    <submittedName>
        <fullName evidence="11">Putative TonB-dependent receptor family protein</fullName>
    </submittedName>
</protein>
<dbReference type="InterPro" id="IPR023997">
    <property type="entry name" value="TonB-dep_OMP_SusC/RagA_CS"/>
</dbReference>
<evidence type="ECO:0000256" key="4">
    <source>
        <dbReference type="ARBA" id="ARBA00022729"/>
    </source>
</evidence>
<dbReference type="InterPro" id="IPR012910">
    <property type="entry name" value="Plug_dom"/>
</dbReference>
<dbReference type="NCBIfam" id="TIGR04057">
    <property type="entry name" value="SusC_RagA_signa"/>
    <property type="match status" value="1"/>
</dbReference>
<evidence type="ECO:0000313" key="11">
    <source>
        <dbReference type="EMBL" id="CCO21433.1"/>
    </source>
</evidence>
<keyword evidence="7 11" id="KW-0675">Receptor</keyword>
<comment type="subcellular location">
    <subcellularLocation>
        <location evidence="1">Cell outer membrane</location>
        <topology evidence="1">Multi-pass membrane protein</topology>
    </subcellularLocation>
</comment>
<sequence>MDNLYKTDGHRRINRLANRCFLVVAMLAFAMQSFAQSPTVATGTVTDESGSPVAGVMVSLVSNPARVDITNTDGNFRLDGVANGDFLRFTHLSYVSQDVAFFGQPLAVTLETNAEAIDDVVVVAYGTQRKSSITGSIASVNVDKMKDITSPSVASMLQGKVAGVSVLPTSGQPGSAPSIRIRGTGSIRGIQDPLWVVDGVVGASSTNLNPNDIEAISILKDGSATALYGSRGANGVVLVSTKRGATGTSRVDVSVKLGVSTLQRGNLRMVDGAEYYDYLVTAFTNQGNLAGQHFMQPYLRERTTDWWKYSTQNALSQNYNLAYTYGSDKIRAYISGDYYTEEGTYKGYNYDRFTVRANTDYIVNKRLTLKSKIALGYRETFSQQYPNVYYSYTPWDTARNSKGELKTGSEGMPTADDAPTADPSDYWYSDGAYNSFYNLPLNWSRTRRSTIDAGLGFDFKIFDFLTFESNNNFYFAHQDGVTYNDPKSLGAAGQAVNGTISNSFPNDRSIYASQLLRFLKTFKDVHEVSAYLGYDYDEGIAWTANASATNMIIGNEVLSGGAEDHKVSGGKTEERNAAYFFNGNYAYDGKYLLDASFRYDGSSRFGANKRWAPFWSIGAGWNMHREEFMKSARFIDQLKLRVSYGIAGNLPSSAYAWSTKFNTTMQYGDEVAFYSNYAGNKDLAWEQTNVFNAGLDLRLFDRVSIVLDVYSKKVKNLIYLKHLSAVTGYNRQDANDGKLENSGVEFTITGDIIKTKNVFWDVSFNIGYNQNKITYMPDGDDLSMNAVAVGYPYLNWYMREWAGVDSQTGQGLWFNVTDELDKDGNKTGKKIKTATTDYNSATPVLMNASPAPKINGGISTSFAWKGLSLDASFTFSAGAWIYNSSRAGALDRDAERPSQPPMRLAKGWSRWEKPGDIATHPQLGVNTASSSSTRYLERGDFFKMKTLAISYSLPKRWLEPIGLKDLSVSVGGENLFTITDYSGIDPEVLLSSSYNGSGSTGAYATVRRFTVGLNLKF</sequence>
<feature type="domain" description="TonB-dependent receptor plug" evidence="10">
    <location>
        <begin position="130"/>
        <end position="236"/>
    </location>
</feature>
<keyword evidence="5" id="KW-0798">TonB box</keyword>
<evidence type="ECO:0000256" key="1">
    <source>
        <dbReference type="ARBA" id="ARBA00004571"/>
    </source>
</evidence>
<accession>S0DE25</accession>
<dbReference type="GO" id="GO:0015344">
    <property type="term" value="F:siderophore uptake transmembrane transporter activity"/>
    <property type="evidence" value="ECO:0007669"/>
    <property type="project" value="TreeGrafter"/>
</dbReference>
<dbReference type="InterPro" id="IPR036942">
    <property type="entry name" value="Beta-barrel_TonB_sf"/>
</dbReference>
<dbReference type="AlphaFoldDB" id="S0DE25"/>
<dbReference type="InterPro" id="IPR023996">
    <property type="entry name" value="TonB-dep_OMP_SusC/RagA"/>
</dbReference>
<dbReference type="InterPro" id="IPR039426">
    <property type="entry name" value="TonB-dep_rcpt-like"/>
</dbReference>
<dbReference type="Pfam" id="PF07715">
    <property type="entry name" value="Plug"/>
    <property type="match status" value="1"/>
</dbReference>
<dbReference type="SUPFAM" id="SSF56935">
    <property type="entry name" value="Porins"/>
    <property type="match status" value="1"/>
</dbReference>
<dbReference type="PROSITE" id="PS52016">
    <property type="entry name" value="TONB_DEPENDENT_REC_3"/>
    <property type="match status" value="1"/>
</dbReference>
<dbReference type="Pfam" id="PF13620">
    <property type="entry name" value="CarboxypepD_reg"/>
    <property type="match status" value="1"/>
</dbReference>
<dbReference type="GO" id="GO:0044718">
    <property type="term" value="P:siderophore transmembrane transport"/>
    <property type="evidence" value="ECO:0007669"/>
    <property type="project" value="TreeGrafter"/>
</dbReference>
<dbReference type="Pfam" id="PF00593">
    <property type="entry name" value="TonB_dep_Rec_b-barrel"/>
    <property type="match status" value="1"/>
</dbReference>
<dbReference type="InterPro" id="IPR008969">
    <property type="entry name" value="CarboxyPept-like_regulatory"/>
</dbReference>
<keyword evidence="6" id="KW-0472">Membrane</keyword>
<name>S0DE25_9ZZZZ</name>
<gene>
    <name evidence="11" type="ORF">BN138_621</name>
</gene>